<gene>
    <name evidence="2" type="ORF">FOXYS1_6324</name>
</gene>
<dbReference type="Proteomes" id="UP000558688">
    <property type="component" value="Unassembled WGS sequence"/>
</dbReference>
<dbReference type="PANTHER" id="PTHR33112">
    <property type="entry name" value="DOMAIN PROTEIN, PUTATIVE-RELATED"/>
    <property type="match status" value="1"/>
</dbReference>
<evidence type="ECO:0000313" key="3">
    <source>
        <dbReference type="Proteomes" id="UP000558688"/>
    </source>
</evidence>
<evidence type="ECO:0000259" key="1">
    <source>
        <dbReference type="Pfam" id="PF06985"/>
    </source>
</evidence>
<organism evidence="2 3">
    <name type="scientific">Fusarium oxysporum</name>
    <name type="common">Fusarium vascular wilt</name>
    <dbReference type="NCBI Taxonomy" id="5507"/>
    <lineage>
        <taxon>Eukaryota</taxon>
        <taxon>Fungi</taxon>
        <taxon>Dikarya</taxon>
        <taxon>Ascomycota</taxon>
        <taxon>Pezizomycotina</taxon>
        <taxon>Sordariomycetes</taxon>
        <taxon>Hypocreomycetidae</taxon>
        <taxon>Hypocreales</taxon>
        <taxon>Nectriaceae</taxon>
        <taxon>Fusarium</taxon>
        <taxon>Fusarium oxysporum species complex</taxon>
    </lineage>
</organism>
<evidence type="ECO:0000313" key="2">
    <source>
        <dbReference type="EMBL" id="KAF5262912.1"/>
    </source>
</evidence>
<dbReference type="PANTHER" id="PTHR33112:SF16">
    <property type="entry name" value="HETEROKARYON INCOMPATIBILITY DOMAIN-CONTAINING PROTEIN"/>
    <property type="match status" value="1"/>
</dbReference>
<dbReference type="EMBL" id="JAAFOW010001000">
    <property type="protein sequence ID" value="KAF5262912.1"/>
    <property type="molecule type" value="Genomic_DNA"/>
</dbReference>
<accession>A0A8H5EK89</accession>
<proteinExistence type="predicted"/>
<dbReference type="AlphaFoldDB" id="A0A8H5EK89"/>
<dbReference type="Pfam" id="PF06985">
    <property type="entry name" value="HET"/>
    <property type="match status" value="1"/>
</dbReference>
<reference evidence="2" key="1">
    <citation type="submission" date="2020-02" db="EMBL/GenBank/DDBJ databases">
        <title>Identification and distribution of gene clusters putatively required for synthesis of sphingolipid metabolism inhibitors in phylogenetically diverse species of the filamentous fungus Fusarium.</title>
        <authorList>
            <person name="Kim H.-S."/>
            <person name="Busman M."/>
            <person name="Brown D.W."/>
            <person name="Divon H."/>
            <person name="Uhlig S."/>
            <person name="Proctor R.H."/>
        </authorList>
    </citation>
    <scope>NUCLEOTIDE SEQUENCE [LARGE SCALE GENOMIC DNA]</scope>
    <source>
        <strain evidence="2">NRRL 39464</strain>
    </source>
</reference>
<comment type="caution">
    <text evidence="2">The sequence shown here is derived from an EMBL/GenBank/DDBJ whole genome shotgun (WGS) entry which is preliminary data.</text>
</comment>
<feature type="domain" description="Heterokaryon incompatibility" evidence="1">
    <location>
        <begin position="399"/>
        <end position="518"/>
    </location>
</feature>
<protein>
    <recommendedName>
        <fullName evidence="1">Heterokaryon incompatibility domain-containing protein</fullName>
    </recommendedName>
</protein>
<name>A0A8H5EK89_FUSOX</name>
<sequence length="545" mass="62233">MHLDHKIPWHLIAPHFSLTPSDQRGNYNLAALDIPEQKAVIGHFNRVFLATIREFSDTESTKTDLTPISGKLFSDDVLYFAERHFGLSPHEDNSALHNPLNSSHQDLGYWKRRAKALDSDVEPCYSTADASLADAAKMLVIVAATADDKTTRREALSALVRLSNEVPISDLRGLHWGHAFGLDLVASVALQMYIFLNLIEAVESRAAERVPLLSVEQLLSFLSNHALENYDFPAQNIPHRAFWHSLGVTESWVAGRRKGTLEGDKAAKRSDVSPGLAYSAEWEMSQHSEILGTSQLSMNELTLQDRLDSKAEGEIPASNRKLCGECLAISWNLDEYKGIPGQNGFENWTLNHHETLGELENSCMKGRDILHWNIEHNRGEWSLSFEVEDDEHMWFMEGMTIQDGIRITRLMKIQYLWVDAVCIIQSDKTLNAQQEDDVAMADWERESMRMASYYSNSLCRIAASNAKDSSEGILIERRAARYDFKKWYNPANKFLPSPFAFRQRFPSSLFERGWWLQEWILSPRILHWTANGLIWEWSNGFFWEG</sequence>
<dbReference type="InterPro" id="IPR010730">
    <property type="entry name" value="HET"/>
</dbReference>